<evidence type="ECO:0000259" key="1">
    <source>
        <dbReference type="Pfam" id="PF18962"/>
    </source>
</evidence>
<reference evidence="3" key="1">
    <citation type="submission" date="2017-01" db="EMBL/GenBank/DDBJ databases">
        <authorList>
            <person name="Varghese N."/>
            <person name="Submissions S."/>
        </authorList>
    </citation>
    <scope>NUCLEOTIDE SEQUENCE [LARGE SCALE GENOMIC DNA]</scope>
    <source>
        <strain evidence="3">LP100</strain>
    </source>
</reference>
<protein>
    <submittedName>
        <fullName evidence="2">Por secretion system C-terminal sorting domain-containing protein</fullName>
    </submittedName>
</protein>
<dbReference type="EMBL" id="FTPP01000002">
    <property type="protein sequence ID" value="SIT88991.1"/>
    <property type="molecule type" value="Genomic_DNA"/>
</dbReference>
<dbReference type="Proteomes" id="UP000187181">
    <property type="component" value="Unassembled WGS sequence"/>
</dbReference>
<accession>A0A1R3XCW1</accession>
<dbReference type="AlphaFoldDB" id="A0A1R3XCW1"/>
<dbReference type="InterPro" id="IPR026444">
    <property type="entry name" value="Secre_tail"/>
</dbReference>
<proteinExistence type="predicted"/>
<feature type="domain" description="Secretion system C-terminal sorting" evidence="1">
    <location>
        <begin position="516"/>
        <end position="588"/>
    </location>
</feature>
<dbReference type="RefSeq" id="WP_244554667.1">
    <property type="nucleotide sequence ID" value="NZ_FTPP01000002.1"/>
</dbReference>
<dbReference type="Pfam" id="PF18962">
    <property type="entry name" value="Por_Secre_tail"/>
    <property type="match status" value="1"/>
</dbReference>
<organism evidence="2 3">
    <name type="scientific">Pontibacter indicus</name>
    <dbReference type="NCBI Taxonomy" id="1317125"/>
    <lineage>
        <taxon>Bacteria</taxon>
        <taxon>Pseudomonadati</taxon>
        <taxon>Bacteroidota</taxon>
        <taxon>Cytophagia</taxon>
        <taxon>Cytophagales</taxon>
        <taxon>Hymenobacteraceae</taxon>
        <taxon>Pontibacter</taxon>
    </lineage>
</organism>
<evidence type="ECO:0000313" key="3">
    <source>
        <dbReference type="Proteomes" id="UP000187181"/>
    </source>
</evidence>
<dbReference type="NCBIfam" id="TIGR04183">
    <property type="entry name" value="Por_Secre_tail"/>
    <property type="match status" value="1"/>
</dbReference>
<keyword evidence="3" id="KW-1185">Reference proteome</keyword>
<evidence type="ECO:0000313" key="2">
    <source>
        <dbReference type="EMBL" id="SIT88991.1"/>
    </source>
</evidence>
<gene>
    <name evidence="2" type="ORF">SAMN05444128_1943</name>
</gene>
<sequence>MKHFYNSNTAANKPQPIAKATGTAISGKLFTLLLLGFFLLVSGESNAATFTAVSTGSGANAITQGNWNVPATWGITVPAGQIATPGVHYPGANDDVIINITFNVIVPAGTVAACNSLELRTVTGQGMPSIDIFGSLTVNNLNINAANNGNGAIASVNIKSGGTLKINSGITAGPNKYNFNTETNSTVIYGAGSNILAPRSGTNQNAVVGNPKPYHNLVVDNTGNTPATLSANVTVNGNLSLINGGKLTTGSNTSTTPATPYVLTLAEGAKIATTEDKDNNISGLVQATRVVANGGISDFGMGASVTNNSASNATITIVRTTGIIPMNVNGQESATRTYLVSGSTGANISANLTFLNHELTQDINLYKMYNGGSASELSLSNNVVANGNTFIKTGLDNGLYTIAGPPVIPLPVELVSFNVKHDVKGAKLVWATASELDNKGFEVQMSTDSRTFVAIGFVESKVGTTSLRQDYSFLDTKAVSGTRYYRLKQIDLDSTTSLSPIRAIVLDGDNGTVAAYPNPFSDVVMVKLTGTESRRVKATLTDAMGKVMLETTEETTGNSISVNTHNISTSGMYMLHVYDNDTKYTFKLMKR</sequence>
<dbReference type="STRING" id="1317125.SAMN05444128_1943"/>
<name>A0A1R3XCW1_9BACT</name>